<name>A0ACC1SCY5_9HYPO</name>
<protein>
    <submittedName>
        <fullName evidence="1">Uncharacterized protein</fullName>
    </submittedName>
</protein>
<gene>
    <name evidence="1" type="ORF">NM208_g6449</name>
</gene>
<dbReference type="EMBL" id="JANRMS010000598">
    <property type="protein sequence ID" value="KAJ3537112.1"/>
    <property type="molecule type" value="Genomic_DNA"/>
</dbReference>
<reference evidence="1" key="1">
    <citation type="submission" date="2022-08" db="EMBL/GenBank/DDBJ databases">
        <title>Genome Sequence of Fusarium decemcellulare.</title>
        <authorList>
            <person name="Buettner E."/>
        </authorList>
    </citation>
    <scope>NUCLEOTIDE SEQUENCE</scope>
    <source>
        <strain evidence="1">Babe19</strain>
    </source>
</reference>
<comment type="caution">
    <text evidence="1">The sequence shown here is derived from an EMBL/GenBank/DDBJ whole genome shotgun (WGS) entry which is preliminary data.</text>
</comment>
<organism evidence="1 2">
    <name type="scientific">Fusarium decemcellulare</name>
    <dbReference type="NCBI Taxonomy" id="57161"/>
    <lineage>
        <taxon>Eukaryota</taxon>
        <taxon>Fungi</taxon>
        <taxon>Dikarya</taxon>
        <taxon>Ascomycota</taxon>
        <taxon>Pezizomycotina</taxon>
        <taxon>Sordariomycetes</taxon>
        <taxon>Hypocreomycetidae</taxon>
        <taxon>Hypocreales</taxon>
        <taxon>Nectriaceae</taxon>
        <taxon>Fusarium</taxon>
        <taxon>Fusarium decemcellulare species complex</taxon>
    </lineage>
</organism>
<dbReference type="Proteomes" id="UP001148629">
    <property type="component" value="Unassembled WGS sequence"/>
</dbReference>
<proteinExistence type="predicted"/>
<evidence type="ECO:0000313" key="1">
    <source>
        <dbReference type="EMBL" id="KAJ3537112.1"/>
    </source>
</evidence>
<keyword evidence="2" id="KW-1185">Reference proteome</keyword>
<evidence type="ECO:0000313" key="2">
    <source>
        <dbReference type="Proteomes" id="UP001148629"/>
    </source>
</evidence>
<accession>A0ACC1SCY5</accession>
<sequence>MSQQPTSSKPAAFQHNSASPKLEIAIAGGGIAGFITAIALLKHPGINVQIYERAEELREIGASIGLGPNGLSSLDKLGVQNAFEDDILYRQKSGWPHIYRHWKTGEIIDHDEHHDVKNPKHFTTRYHRAHLHRALYENLPNNIVHFGKKLIDVSTDPEEGVTLSFQDGTVAKADICIGSDGVHSVVRKTFVPSHTLRWTGWVALRAVYDISSLDGVEYSGDAAHWIGHGRHLFQSPLGKRLFTVVGGYHADPNNPNAPGQGVKWDDEGDVEQFREFYKDWHPSIRAFTQAAPYIRQFPNYVGDPLEHWSFEDRVVLVGDAAHGHGGAFAAGGSLAINDAHALSLALFHVWPASSTQKPSPADIRRIFQLYESTRQPQVNKLLGAVHKAVAGRKVKLENGKPETDEQLRQRVLDRMDPHWIAEHDVEAAFKCVVAQESGGEAIQTRL</sequence>